<gene>
    <name evidence="2" type="ORF">EJ06DRAFT_533448</name>
</gene>
<sequence>MATILLLPLAFALNHLDNKRTTKRSAAIEASYQSTTMATARQPAPPYTSLPTSNPTDTAAEPTDSPLNVDVNALTLDEKAELQSLRSSISAPPAYAPSPFTPTSTLHIACRGQPLLRLPLAPTELEIPIHAADGTRVYTSVRAKRSSGDSELVAEGRGAVVQTEYFFGPGRAPRITLLGDGAVNVLVRSRWCSREQRFVLPNQGEVGWVYRRERDEVAGKKVSRLVLEVGEGKEVVRLAQLVRNEESRAPGSKRCDAGNGGALEMDARAMERWGVGEEVVVATCLLMLKKEIDRRRVVQMMVIAGVVGGAS</sequence>
<dbReference type="OrthoDB" id="5325862at2759"/>
<reference evidence="2" key="1">
    <citation type="journal article" date="2020" name="Stud. Mycol.">
        <title>101 Dothideomycetes genomes: a test case for predicting lifestyles and emergence of pathogens.</title>
        <authorList>
            <person name="Haridas S."/>
            <person name="Albert R."/>
            <person name="Binder M."/>
            <person name="Bloem J."/>
            <person name="Labutti K."/>
            <person name="Salamov A."/>
            <person name="Andreopoulos B."/>
            <person name="Baker S."/>
            <person name="Barry K."/>
            <person name="Bills G."/>
            <person name="Bluhm B."/>
            <person name="Cannon C."/>
            <person name="Castanera R."/>
            <person name="Culley D."/>
            <person name="Daum C."/>
            <person name="Ezra D."/>
            <person name="Gonzalez J."/>
            <person name="Henrissat B."/>
            <person name="Kuo A."/>
            <person name="Liang C."/>
            <person name="Lipzen A."/>
            <person name="Lutzoni F."/>
            <person name="Magnuson J."/>
            <person name="Mondo S."/>
            <person name="Nolan M."/>
            <person name="Ohm R."/>
            <person name="Pangilinan J."/>
            <person name="Park H.-J."/>
            <person name="Ramirez L."/>
            <person name="Alfaro M."/>
            <person name="Sun H."/>
            <person name="Tritt A."/>
            <person name="Yoshinaga Y."/>
            <person name="Zwiers L.-H."/>
            <person name="Turgeon B."/>
            <person name="Goodwin S."/>
            <person name="Spatafora J."/>
            <person name="Crous P."/>
            <person name="Grigoriev I."/>
        </authorList>
    </citation>
    <scope>NUCLEOTIDE SEQUENCE</scope>
    <source>
        <strain evidence="2">CBS 262.69</strain>
    </source>
</reference>
<protein>
    <submittedName>
        <fullName evidence="2">Uncharacterized protein</fullName>
    </submittedName>
</protein>
<feature type="region of interest" description="Disordered" evidence="1">
    <location>
        <begin position="33"/>
        <end position="67"/>
    </location>
</feature>
<organism evidence="2 3">
    <name type="scientific">Trichodelitschia bisporula</name>
    <dbReference type="NCBI Taxonomy" id="703511"/>
    <lineage>
        <taxon>Eukaryota</taxon>
        <taxon>Fungi</taxon>
        <taxon>Dikarya</taxon>
        <taxon>Ascomycota</taxon>
        <taxon>Pezizomycotina</taxon>
        <taxon>Dothideomycetes</taxon>
        <taxon>Dothideomycetes incertae sedis</taxon>
        <taxon>Phaeotrichales</taxon>
        <taxon>Phaeotrichaceae</taxon>
        <taxon>Trichodelitschia</taxon>
    </lineage>
</organism>
<dbReference type="Proteomes" id="UP000799640">
    <property type="component" value="Unassembled WGS sequence"/>
</dbReference>
<keyword evidence="3" id="KW-1185">Reference proteome</keyword>
<name>A0A6G1HMG9_9PEZI</name>
<dbReference type="EMBL" id="ML996704">
    <property type="protein sequence ID" value="KAF2397263.1"/>
    <property type="molecule type" value="Genomic_DNA"/>
</dbReference>
<evidence type="ECO:0000313" key="2">
    <source>
        <dbReference type="EMBL" id="KAF2397263.1"/>
    </source>
</evidence>
<evidence type="ECO:0000256" key="1">
    <source>
        <dbReference type="SAM" id="MobiDB-lite"/>
    </source>
</evidence>
<dbReference type="AlphaFoldDB" id="A0A6G1HMG9"/>
<evidence type="ECO:0000313" key="3">
    <source>
        <dbReference type="Proteomes" id="UP000799640"/>
    </source>
</evidence>
<accession>A0A6G1HMG9</accession>
<proteinExistence type="predicted"/>